<reference evidence="7 8" key="1">
    <citation type="submission" date="2018-06" db="EMBL/GenBank/DDBJ databases">
        <authorList>
            <consortium name="Pathogen Informatics"/>
            <person name="Doyle S."/>
        </authorList>
    </citation>
    <scope>NUCLEOTIDE SEQUENCE [LARGE SCALE GENOMIC DNA]</scope>
    <source>
        <strain evidence="7 8">NCTC10786</strain>
    </source>
</reference>
<dbReference type="InterPro" id="IPR042098">
    <property type="entry name" value="TauD-like_sf"/>
</dbReference>
<evidence type="ECO:0000256" key="3">
    <source>
        <dbReference type="ARBA" id="ARBA00022964"/>
    </source>
</evidence>
<feature type="domain" description="TauD/TfdA-like" evidence="6">
    <location>
        <begin position="2"/>
        <end position="37"/>
    </location>
</feature>
<dbReference type="Proteomes" id="UP000251584">
    <property type="component" value="Unassembled WGS sequence"/>
</dbReference>
<dbReference type="SUPFAM" id="SSF51197">
    <property type="entry name" value="Clavaminate synthase-like"/>
    <property type="match status" value="1"/>
</dbReference>
<evidence type="ECO:0000313" key="7">
    <source>
        <dbReference type="EMBL" id="SQB21751.1"/>
    </source>
</evidence>
<accession>A0A2X2V7Z9</accession>
<dbReference type="PANTHER" id="PTHR30468">
    <property type="entry name" value="ALPHA-KETOGLUTARATE-DEPENDENT SULFONATE DIOXYGENASE"/>
    <property type="match status" value="1"/>
</dbReference>
<gene>
    <name evidence="7" type="primary">tauD_1</name>
    <name evidence="7" type="ORF">NCTC10786_00973</name>
</gene>
<dbReference type="EMBL" id="UAVY01000001">
    <property type="protein sequence ID" value="SQB21751.1"/>
    <property type="molecule type" value="Genomic_DNA"/>
</dbReference>
<evidence type="ECO:0000256" key="4">
    <source>
        <dbReference type="ARBA" id="ARBA00023002"/>
    </source>
</evidence>
<organism evidence="7 8">
    <name type="scientific">Citrobacter koseri</name>
    <name type="common">Citrobacter diversus</name>
    <dbReference type="NCBI Taxonomy" id="545"/>
    <lineage>
        <taxon>Bacteria</taxon>
        <taxon>Pseudomonadati</taxon>
        <taxon>Pseudomonadota</taxon>
        <taxon>Gammaproteobacteria</taxon>
        <taxon>Enterobacterales</taxon>
        <taxon>Enterobacteriaceae</taxon>
        <taxon>Citrobacter</taxon>
    </lineage>
</organism>
<dbReference type="EC" id="1.14.11.17" evidence="7"/>
<dbReference type="PANTHER" id="PTHR30468:SF1">
    <property type="entry name" value="ALPHA-KETOGLUTARATE-DEPENDENT SULFONATE DIOXYGENASE"/>
    <property type="match status" value="1"/>
</dbReference>
<name>A0A2X2V7Z9_CITKO</name>
<dbReference type="GO" id="GO:0000908">
    <property type="term" value="F:taurine dioxygenase activity"/>
    <property type="evidence" value="ECO:0007669"/>
    <property type="project" value="UniProtKB-EC"/>
</dbReference>
<evidence type="ECO:0000313" key="8">
    <source>
        <dbReference type="Proteomes" id="UP000251584"/>
    </source>
</evidence>
<protein>
    <submittedName>
        <fullName evidence="7">Taurine dioxygenase</fullName>
        <ecNumber evidence="7">1.14.11.17</ecNumber>
    </submittedName>
</protein>
<keyword evidence="2" id="KW-0479">Metal-binding</keyword>
<sequence length="48" mass="5971">MRWRWQPDDVAIWDNRVTQHYANADYLPRRRIMHRATILGDKPFYRAL</sequence>
<keyword evidence="3 7" id="KW-0223">Dioxygenase</keyword>
<dbReference type="InterPro" id="IPR003819">
    <property type="entry name" value="TauD/TfdA-like"/>
</dbReference>
<evidence type="ECO:0000256" key="2">
    <source>
        <dbReference type="ARBA" id="ARBA00022723"/>
    </source>
</evidence>
<dbReference type="Pfam" id="PF02668">
    <property type="entry name" value="TauD"/>
    <property type="match status" value="1"/>
</dbReference>
<dbReference type="Gene3D" id="3.60.130.10">
    <property type="entry name" value="Clavaminate synthase-like"/>
    <property type="match status" value="1"/>
</dbReference>
<comment type="similarity">
    <text evidence="1">Belongs to the TfdA dioxygenase family.</text>
</comment>
<dbReference type="GO" id="GO:0005737">
    <property type="term" value="C:cytoplasm"/>
    <property type="evidence" value="ECO:0007669"/>
    <property type="project" value="TreeGrafter"/>
</dbReference>
<keyword evidence="4 7" id="KW-0560">Oxidoreductase</keyword>
<dbReference type="GO" id="GO:0006790">
    <property type="term" value="P:sulfur compound metabolic process"/>
    <property type="evidence" value="ECO:0007669"/>
    <property type="project" value="TreeGrafter"/>
</dbReference>
<keyword evidence="5" id="KW-0408">Iron</keyword>
<proteinExistence type="inferred from homology"/>
<dbReference type="GO" id="GO:0046872">
    <property type="term" value="F:metal ion binding"/>
    <property type="evidence" value="ECO:0007669"/>
    <property type="project" value="UniProtKB-KW"/>
</dbReference>
<dbReference type="InterPro" id="IPR051323">
    <property type="entry name" value="AtsK-like"/>
</dbReference>
<evidence type="ECO:0000259" key="6">
    <source>
        <dbReference type="Pfam" id="PF02668"/>
    </source>
</evidence>
<evidence type="ECO:0000256" key="1">
    <source>
        <dbReference type="ARBA" id="ARBA00005896"/>
    </source>
</evidence>
<dbReference type="AlphaFoldDB" id="A0A2X2V7Z9"/>
<evidence type="ECO:0000256" key="5">
    <source>
        <dbReference type="ARBA" id="ARBA00023004"/>
    </source>
</evidence>